<name>A0A918P1Z1_9ACTN</name>
<accession>A0A918P1Z1</accession>
<dbReference type="AlphaFoldDB" id="A0A918P1Z1"/>
<dbReference type="Proteomes" id="UP000619244">
    <property type="component" value="Unassembled WGS sequence"/>
</dbReference>
<evidence type="ECO:0000256" key="1">
    <source>
        <dbReference type="SAM" id="MobiDB-lite"/>
    </source>
</evidence>
<feature type="region of interest" description="Disordered" evidence="1">
    <location>
        <begin position="1"/>
        <end position="21"/>
    </location>
</feature>
<evidence type="ECO:0000313" key="3">
    <source>
        <dbReference type="Proteomes" id="UP000619244"/>
    </source>
</evidence>
<sequence length="63" mass="6499">MTGLDNQGPQRRLHALRPLPGTEGKATFAASGAVLARLGLTPADAAGLDLAEMLRLISDTEGD</sequence>
<comment type="caution">
    <text evidence="2">The sequence shown here is derived from an EMBL/GenBank/DDBJ whole genome shotgun (WGS) entry which is preliminary data.</text>
</comment>
<evidence type="ECO:0000313" key="2">
    <source>
        <dbReference type="EMBL" id="GGY13343.1"/>
    </source>
</evidence>
<dbReference type="EMBL" id="BMVU01000089">
    <property type="protein sequence ID" value="GGY13343.1"/>
    <property type="molecule type" value="Genomic_DNA"/>
</dbReference>
<reference evidence="2" key="2">
    <citation type="submission" date="2020-09" db="EMBL/GenBank/DDBJ databases">
        <authorList>
            <person name="Sun Q."/>
            <person name="Ohkuma M."/>
        </authorList>
    </citation>
    <scope>NUCLEOTIDE SEQUENCE</scope>
    <source>
        <strain evidence="2">JCM 4790</strain>
    </source>
</reference>
<protein>
    <submittedName>
        <fullName evidence="2">Uncharacterized protein</fullName>
    </submittedName>
</protein>
<reference evidence="2" key="1">
    <citation type="journal article" date="2014" name="Int. J. Syst. Evol. Microbiol.">
        <title>Complete genome sequence of Corynebacterium casei LMG S-19264T (=DSM 44701T), isolated from a smear-ripened cheese.</title>
        <authorList>
            <consortium name="US DOE Joint Genome Institute (JGI-PGF)"/>
            <person name="Walter F."/>
            <person name="Albersmeier A."/>
            <person name="Kalinowski J."/>
            <person name="Ruckert C."/>
        </authorList>
    </citation>
    <scope>NUCLEOTIDE SEQUENCE</scope>
    <source>
        <strain evidence="2">JCM 4790</strain>
    </source>
</reference>
<keyword evidence="3" id="KW-1185">Reference proteome</keyword>
<proteinExistence type="predicted"/>
<dbReference type="RefSeq" id="WP_190194939.1">
    <property type="nucleotide sequence ID" value="NZ_BMVU01000089.1"/>
</dbReference>
<gene>
    <name evidence="2" type="ORF">GCM10010358_77030</name>
</gene>
<organism evidence="2 3">
    <name type="scientific">Streptomyces minutiscleroticus</name>
    <dbReference type="NCBI Taxonomy" id="68238"/>
    <lineage>
        <taxon>Bacteria</taxon>
        <taxon>Bacillati</taxon>
        <taxon>Actinomycetota</taxon>
        <taxon>Actinomycetes</taxon>
        <taxon>Kitasatosporales</taxon>
        <taxon>Streptomycetaceae</taxon>
        <taxon>Streptomyces</taxon>
    </lineage>
</organism>